<gene>
    <name evidence="1" type="ORF">SAMN06296429_103322</name>
</gene>
<sequence length="57" mass="5907">MDNITMNLIPESWAALVPSADLCIGGATGVFTDRGRTLAAEPKTPFVADPRPAGPPV</sequence>
<evidence type="ECO:0000313" key="1">
    <source>
        <dbReference type="EMBL" id="SMC46132.1"/>
    </source>
</evidence>
<dbReference type="EMBL" id="FWXN01000003">
    <property type="protein sequence ID" value="SMC46132.1"/>
    <property type="molecule type" value="Genomic_DNA"/>
</dbReference>
<dbReference type="OrthoDB" id="4870466at2"/>
<dbReference type="RefSeq" id="WP_159451153.1">
    <property type="nucleotide sequence ID" value="NZ_FWXN01000003.1"/>
</dbReference>
<dbReference type="AlphaFoldDB" id="A0A1W1ZCX7"/>
<reference evidence="1 2" key="1">
    <citation type="submission" date="2017-04" db="EMBL/GenBank/DDBJ databases">
        <authorList>
            <person name="Afonso C.L."/>
            <person name="Miller P.J."/>
            <person name="Scott M.A."/>
            <person name="Spackman E."/>
            <person name="Goraichik I."/>
            <person name="Dimitrov K.M."/>
            <person name="Suarez D.L."/>
            <person name="Swayne D.E."/>
        </authorList>
    </citation>
    <scope>NUCLEOTIDE SEQUENCE [LARGE SCALE GENOMIC DNA]</scope>
    <source>
        <strain evidence="1 2">CGMCC 1.12511</strain>
    </source>
</reference>
<dbReference type="Proteomes" id="UP000192634">
    <property type="component" value="Unassembled WGS sequence"/>
</dbReference>
<proteinExistence type="predicted"/>
<organism evidence="1 2">
    <name type="scientific">Janibacter indicus</name>
    <dbReference type="NCBI Taxonomy" id="857417"/>
    <lineage>
        <taxon>Bacteria</taxon>
        <taxon>Bacillati</taxon>
        <taxon>Actinomycetota</taxon>
        <taxon>Actinomycetes</taxon>
        <taxon>Micrococcales</taxon>
        <taxon>Intrasporangiaceae</taxon>
        <taxon>Janibacter</taxon>
    </lineage>
</organism>
<evidence type="ECO:0000313" key="2">
    <source>
        <dbReference type="Proteomes" id="UP000192634"/>
    </source>
</evidence>
<accession>A0A1W1ZCX7</accession>
<name>A0A1W1ZCX7_9MICO</name>
<protein>
    <submittedName>
        <fullName evidence="1">Uncharacterized protein</fullName>
    </submittedName>
</protein>